<evidence type="ECO:0000256" key="1">
    <source>
        <dbReference type="ARBA" id="ARBA00004651"/>
    </source>
</evidence>
<comment type="similarity">
    <text evidence="7">Belongs to the binding-protein-dependent transport system permease family.</text>
</comment>
<dbReference type="SUPFAM" id="SSF161098">
    <property type="entry name" value="MetI-like"/>
    <property type="match status" value="1"/>
</dbReference>
<evidence type="ECO:0000313" key="10">
    <source>
        <dbReference type="Proteomes" id="UP000501830"/>
    </source>
</evidence>
<evidence type="ECO:0000256" key="3">
    <source>
        <dbReference type="ARBA" id="ARBA00022475"/>
    </source>
</evidence>
<feature type="transmembrane region" description="Helical" evidence="7">
    <location>
        <begin position="172"/>
        <end position="188"/>
    </location>
</feature>
<proteinExistence type="inferred from homology"/>
<dbReference type="KEGG" id="jpo:G7058_02070"/>
<dbReference type="GO" id="GO:0055085">
    <property type="term" value="P:transmembrane transport"/>
    <property type="evidence" value="ECO:0007669"/>
    <property type="project" value="InterPro"/>
</dbReference>
<dbReference type="RefSeq" id="WP_166061983.1">
    <property type="nucleotide sequence ID" value="NZ_CP049889.1"/>
</dbReference>
<evidence type="ECO:0000256" key="4">
    <source>
        <dbReference type="ARBA" id="ARBA00022692"/>
    </source>
</evidence>
<evidence type="ECO:0000256" key="6">
    <source>
        <dbReference type="ARBA" id="ARBA00023136"/>
    </source>
</evidence>
<dbReference type="InterPro" id="IPR025966">
    <property type="entry name" value="OppC_N"/>
</dbReference>
<keyword evidence="2 7" id="KW-0813">Transport</keyword>
<organism evidence="9 10">
    <name type="scientific">Jeotgalibaca porci</name>
    <dbReference type="NCBI Taxonomy" id="1868793"/>
    <lineage>
        <taxon>Bacteria</taxon>
        <taxon>Bacillati</taxon>
        <taxon>Bacillota</taxon>
        <taxon>Bacilli</taxon>
        <taxon>Lactobacillales</taxon>
        <taxon>Carnobacteriaceae</taxon>
        <taxon>Jeotgalibaca</taxon>
    </lineage>
</organism>
<dbReference type="InterPro" id="IPR035906">
    <property type="entry name" value="MetI-like_sf"/>
</dbReference>
<dbReference type="Gene3D" id="1.10.3720.10">
    <property type="entry name" value="MetI-like"/>
    <property type="match status" value="1"/>
</dbReference>
<evidence type="ECO:0000259" key="8">
    <source>
        <dbReference type="PROSITE" id="PS50928"/>
    </source>
</evidence>
<dbReference type="EMBL" id="CP049889">
    <property type="protein sequence ID" value="QIK50942.1"/>
    <property type="molecule type" value="Genomic_DNA"/>
</dbReference>
<dbReference type="Pfam" id="PF12911">
    <property type="entry name" value="OppC_N"/>
    <property type="match status" value="1"/>
</dbReference>
<feature type="transmembrane region" description="Helical" evidence="7">
    <location>
        <begin position="47"/>
        <end position="70"/>
    </location>
</feature>
<dbReference type="InterPro" id="IPR000515">
    <property type="entry name" value="MetI-like"/>
</dbReference>
<keyword evidence="6 7" id="KW-0472">Membrane</keyword>
<feature type="transmembrane region" description="Helical" evidence="7">
    <location>
        <begin position="114"/>
        <end position="138"/>
    </location>
</feature>
<keyword evidence="5 7" id="KW-1133">Transmembrane helix</keyword>
<dbReference type="CDD" id="cd06261">
    <property type="entry name" value="TM_PBP2"/>
    <property type="match status" value="1"/>
</dbReference>
<evidence type="ECO:0000313" key="9">
    <source>
        <dbReference type="EMBL" id="QIK50942.1"/>
    </source>
</evidence>
<keyword evidence="10" id="KW-1185">Reference proteome</keyword>
<dbReference type="Pfam" id="PF00528">
    <property type="entry name" value="BPD_transp_1"/>
    <property type="match status" value="1"/>
</dbReference>
<evidence type="ECO:0000256" key="5">
    <source>
        <dbReference type="ARBA" id="ARBA00022989"/>
    </source>
</evidence>
<dbReference type="Proteomes" id="UP000501830">
    <property type="component" value="Chromosome"/>
</dbReference>
<dbReference type="PANTHER" id="PTHR43386">
    <property type="entry name" value="OLIGOPEPTIDE TRANSPORT SYSTEM PERMEASE PROTEIN APPC"/>
    <property type="match status" value="1"/>
</dbReference>
<dbReference type="PANTHER" id="PTHR43386:SF1">
    <property type="entry name" value="D,D-DIPEPTIDE TRANSPORT SYSTEM PERMEASE PROTEIN DDPC-RELATED"/>
    <property type="match status" value="1"/>
</dbReference>
<feature type="transmembrane region" description="Helical" evidence="7">
    <location>
        <begin position="282"/>
        <end position="302"/>
    </location>
</feature>
<dbReference type="InterPro" id="IPR050366">
    <property type="entry name" value="BP-dependent_transpt_permease"/>
</dbReference>
<feature type="domain" description="ABC transmembrane type-1" evidence="8">
    <location>
        <begin position="110"/>
        <end position="302"/>
    </location>
</feature>
<keyword evidence="3" id="KW-1003">Cell membrane</keyword>
<keyword evidence="4 7" id="KW-0812">Transmembrane</keyword>
<reference evidence="9 10" key="1">
    <citation type="journal article" date="2017" name="Int. J. Syst. Evol. Microbiol.">
        <title>Jeotgalibaca porci sp. nov. and Jeotgalibaca arthritidis sp. nov., isolated from pigs, and emended description of the genus Jeotgalibaca.</title>
        <authorList>
            <person name="Zamora L."/>
            <person name="Perez-Sancho M."/>
            <person name="Dominguez L."/>
            <person name="Fernandez-Garayzabal J.F."/>
            <person name="Vela A.I."/>
        </authorList>
    </citation>
    <scope>NUCLEOTIDE SEQUENCE [LARGE SCALE GENOMIC DNA]</scope>
    <source>
        <strain evidence="9 10">CCUG 69148</strain>
    </source>
</reference>
<accession>A0A6G7WFB8</accession>
<gene>
    <name evidence="9" type="ORF">G7058_02070</name>
</gene>
<dbReference type="AlphaFoldDB" id="A0A6G7WFB8"/>
<feature type="transmembrane region" description="Helical" evidence="7">
    <location>
        <begin position="145"/>
        <end position="166"/>
    </location>
</feature>
<comment type="subcellular location">
    <subcellularLocation>
        <location evidence="1 7">Cell membrane</location>
        <topology evidence="1 7">Multi-pass membrane protein</topology>
    </subcellularLocation>
</comment>
<dbReference type="PROSITE" id="PS50928">
    <property type="entry name" value="ABC_TM1"/>
    <property type="match status" value="1"/>
</dbReference>
<sequence length="316" mass="34567">MLPEEEKKQASAEDVNAHLDTLVESAEEQGAVVGFAVIAREFKKDKLAMFSLGLLITLLLVIFIGSFAFFDQDQVMRVHILNRYEAPGVEYLLGADEGGRDVFGQLFIGARNSIIIGFSVTIITGVIGIGLGIISGYYGGIIDNILMRIVDFIMVLPTNMIIIVFVSMVSEYNIVTFVLIMSAFSWVGKARIFRSRTLSESERDYVNASKTLGTSDFKIMFREVMPNLSSLIIVNSTLNFAGNIGIETGLSFLGFGLPPSVPSLGTLIGFATSPDVIENKTWVWLPASMLILVLMLSINYVGQALQRAADSKQRLG</sequence>
<dbReference type="GeneID" id="94552046"/>
<evidence type="ECO:0000256" key="2">
    <source>
        <dbReference type="ARBA" id="ARBA00022448"/>
    </source>
</evidence>
<name>A0A6G7WFB8_9LACT</name>
<evidence type="ECO:0000256" key="7">
    <source>
        <dbReference type="RuleBase" id="RU363032"/>
    </source>
</evidence>
<dbReference type="GO" id="GO:0005886">
    <property type="term" value="C:plasma membrane"/>
    <property type="evidence" value="ECO:0007669"/>
    <property type="project" value="UniProtKB-SubCell"/>
</dbReference>
<protein>
    <submittedName>
        <fullName evidence="9">ABC transporter permease</fullName>
    </submittedName>
</protein>